<dbReference type="RefSeq" id="WP_160633391.1">
    <property type="nucleotide sequence ID" value="NZ_WWNE01000007.1"/>
</dbReference>
<accession>A0A6N9NKP6</accession>
<keyword evidence="1" id="KW-0472">Membrane</keyword>
<feature type="transmembrane region" description="Helical" evidence="1">
    <location>
        <begin position="234"/>
        <end position="252"/>
    </location>
</feature>
<dbReference type="EMBL" id="WWNE01000007">
    <property type="protein sequence ID" value="NBG66442.1"/>
    <property type="molecule type" value="Genomic_DNA"/>
</dbReference>
<feature type="transmembrane region" description="Helical" evidence="1">
    <location>
        <begin position="208"/>
        <end position="228"/>
    </location>
</feature>
<dbReference type="AlphaFoldDB" id="A0A6N9NKP6"/>
<organism evidence="2 3">
    <name type="scientific">Acidiluteibacter ferrifornacis</name>
    <dbReference type="NCBI Taxonomy" id="2692424"/>
    <lineage>
        <taxon>Bacteria</taxon>
        <taxon>Pseudomonadati</taxon>
        <taxon>Bacteroidota</taxon>
        <taxon>Flavobacteriia</taxon>
        <taxon>Flavobacteriales</taxon>
        <taxon>Cryomorphaceae</taxon>
        <taxon>Acidiluteibacter</taxon>
    </lineage>
</organism>
<evidence type="ECO:0008006" key="4">
    <source>
        <dbReference type="Google" id="ProtNLM"/>
    </source>
</evidence>
<dbReference type="Proteomes" id="UP000470771">
    <property type="component" value="Unassembled WGS sequence"/>
</dbReference>
<feature type="transmembrane region" description="Helical" evidence="1">
    <location>
        <begin position="306"/>
        <end position="327"/>
    </location>
</feature>
<feature type="transmembrane region" description="Helical" evidence="1">
    <location>
        <begin position="43"/>
        <end position="64"/>
    </location>
</feature>
<protein>
    <recommendedName>
        <fullName evidence="4">NnrS family protein</fullName>
    </recommendedName>
</protein>
<sequence length="401" mass="46303">MRKSWVNTALINFLIAASLGLLLRGAFVWHFDFDYKNLLHTHSHVATLGWVYLILYALLVDCFIPESRKRKPIYNRLFWFTQITVVGMLFSFPFQGYGAVSITFSSLHIFASYSFARLLWRDMEIKNPPIQQLVKSALMTMVISTIGIWAMGAVIGKGMQATPWYHIVVQFYLHFQFNGWFLMAIFGLFLFLLSQWGVQLKAKTFKHFFLLYWVGLIATFAHVLAWAFKADYYNWINGIGVLAQLLGFILLFQSNWKEVRSVVLTKSRLNKILIIFGVSSLLFKIVLQTLLLIPEVATVSTELRNFMIGYIHLTMLGVVSGFIFLILRQRIRKLISGIGIQIFILGFVFSETILFFQGVLIWMKWGSIPNYYLLMFVVSILLPLSLILLLSNNWRKGIGRV</sequence>
<keyword evidence="3" id="KW-1185">Reference proteome</keyword>
<keyword evidence="1" id="KW-0812">Transmembrane</keyword>
<evidence type="ECO:0000313" key="2">
    <source>
        <dbReference type="EMBL" id="NBG66442.1"/>
    </source>
</evidence>
<name>A0A6N9NKP6_9FLAO</name>
<feature type="transmembrane region" description="Helical" evidence="1">
    <location>
        <begin position="100"/>
        <end position="120"/>
    </location>
</feature>
<feature type="transmembrane region" description="Helical" evidence="1">
    <location>
        <begin position="76"/>
        <end position="94"/>
    </location>
</feature>
<feature type="transmembrane region" description="Helical" evidence="1">
    <location>
        <begin position="175"/>
        <end position="196"/>
    </location>
</feature>
<evidence type="ECO:0000256" key="1">
    <source>
        <dbReference type="SAM" id="Phobius"/>
    </source>
</evidence>
<feature type="transmembrane region" description="Helical" evidence="1">
    <location>
        <begin position="371"/>
        <end position="390"/>
    </location>
</feature>
<feature type="transmembrane region" description="Helical" evidence="1">
    <location>
        <begin position="339"/>
        <end position="365"/>
    </location>
</feature>
<proteinExistence type="predicted"/>
<feature type="transmembrane region" description="Helical" evidence="1">
    <location>
        <begin position="132"/>
        <end position="155"/>
    </location>
</feature>
<evidence type="ECO:0000313" key="3">
    <source>
        <dbReference type="Proteomes" id="UP000470771"/>
    </source>
</evidence>
<comment type="caution">
    <text evidence="2">The sequence shown here is derived from an EMBL/GenBank/DDBJ whole genome shotgun (WGS) entry which is preliminary data.</text>
</comment>
<gene>
    <name evidence="2" type="ORF">GQN54_09965</name>
</gene>
<feature type="transmembrane region" description="Helical" evidence="1">
    <location>
        <begin position="9"/>
        <end position="31"/>
    </location>
</feature>
<keyword evidence="1" id="KW-1133">Transmembrane helix</keyword>
<reference evidence="2 3" key="1">
    <citation type="submission" date="2019-12" db="EMBL/GenBank/DDBJ databases">
        <authorList>
            <person name="Zhao J."/>
        </authorList>
    </citation>
    <scope>NUCLEOTIDE SEQUENCE [LARGE SCALE GENOMIC DNA]</scope>
    <source>
        <strain evidence="2 3">S-15</strain>
    </source>
</reference>
<feature type="transmembrane region" description="Helical" evidence="1">
    <location>
        <begin position="272"/>
        <end position="294"/>
    </location>
</feature>